<dbReference type="PANTHER" id="PTHR11905">
    <property type="entry name" value="ADAM A DISINTEGRIN AND METALLOPROTEASE DOMAIN"/>
    <property type="match status" value="1"/>
</dbReference>
<sequence>MPLLFTLVELAMLLARLDSEGIYLHITVPVKTEPPKGAVSEGKVTYVITIDGKPHSLHLRNYSFLSQDFLVHTYNETGFLYSDSSHLMTHCHYRGYVDEFPNSTVTLNICSGLRGFLQLENISYGIEPLESSAKFEHIVYQLKNDTPVLAENYSRIWQMDQLNKGHPDAQDKNHSQLFPQSLKLHIIVGKSLYDYMGSDTLGVTQKIFQIIGLVNTMFTQLDLAVVLASLELWSDKDQISTDGDANDILQRFLDWKRDYLTLQSHEITHLLIYREHPKYIGAVSPGDICNKSYAAGVAMYPEDIGLEGFSVVITQMIGLHIGLSYDDVNNCSCPRAPCIMQQGALSSSGMKTFSNCSMHDYKHYASELVAKCLSDLSNEQVLQQNQPVCGDGIVEADEECDCGNDTECLFKECCHYETCRLKASAKCGSGACCTSSCELSAAGTPCRKAVDPECDFTEYCSGSSNQCVPDTFALNGHLCRLGSAYCYNGRCQALNDQCVNLFGKGSQGASYACFEKVNSPREKLENCGFKNSYPLPCGQKDVLCGKLTCFRPHKNYKSTAQSVIYSYVHDSVCLSIPPGLSMRSDGRDYAYVADGTVCGPQMYCVNRTCKEVTLTRIDCNATKKCKGNGICNNFGNCQCFPDYRPPDCNLQIGSPGGSIDDGNIIRADLYLGTKHFSKHQDSWLILSFLIFLPFIITFIIGIMKRNERKIMPQIHQI</sequence>
<dbReference type="InterPro" id="IPR000742">
    <property type="entry name" value="EGF"/>
</dbReference>
<protein>
    <submittedName>
        <fullName evidence="13">A disintegrin and metallopeptidase domain 18</fullName>
    </submittedName>
</protein>
<dbReference type="InterPro" id="IPR036436">
    <property type="entry name" value="Disintegrin_dom_sf"/>
</dbReference>
<feature type="disulfide bond" evidence="7">
    <location>
        <begin position="333"/>
        <end position="338"/>
    </location>
</feature>
<dbReference type="Pfam" id="PF01421">
    <property type="entry name" value="Reprolysin"/>
    <property type="match status" value="1"/>
</dbReference>
<dbReference type="PROSITE" id="PS50215">
    <property type="entry name" value="ADAM_MEPRO"/>
    <property type="match status" value="1"/>
</dbReference>
<dbReference type="InterPro" id="IPR001590">
    <property type="entry name" value="Peptidase_M12B"/>
</dbReference>
<dbReference type="SMART" id="SM00050">
    <property type="entry name" value="DISIN"/>
    <property type="match status" value="1"/>
</dbReference>
<proteinExistence type="predicted"/>
<evidence type="ECO:0000256" key="8">
    <source>
        <dbReference type="SAM" id="Phobius"/>
    </source>
</evidence>
<dbReference type="GO" id="GO:0006508">
    <property type="term" value="P:proteolysis"/>
    <property type="evidence" value="ECO:0007669"/>
    <property type="project" value="InterPro"/>
</dbReference>
<evidence type="ECO:0000256" key="9">
    <source>
        <dbReference type="SAM" id="SignalP"/>
    </source>
</evidence>
<evidence type="ECO:0000256" key="2">
    <source>
        <dbReference type="ARBA" id="ARBA00022692"/>
    </source>
</evidence>
<evidence type="ECO:0000256" key="7">
    <source>
        <dbReference type="PROSITE-ProRule" id="PRU00276"/>
    </source>
</evidence>
<dbReference type="AlphaFoldDB" id="A0A8C8T8H1"/>
<reference evidence="13" key="3">
    <citation type="submission" date="2025-09" db="UniProtKB">
        <authorList>
            <consortium name="Ensembl"/>
        </authorList>
    </citation>
    <scope>IDENTIFICATION</scope>
</reference>
<evidence type="ECO:0000259" key="12">
    <source>
        <dbReference type="PROSITE" id="PS50215"/>
    </source>
</evidence>
<dbReference type="Ensembl" id="ENSPEMT00000010367.2">
    <property type="protein sequence ID" value="ENSPEMP00000006255.2"/>
    <property type="gene ID" value="ENSPEMG00000008492.2"/>
</dbReference>
<gene>
    <name evidence="13" type="primary">LOC102903725</name>
</gene>
<keyword evidence="9" id="KW-0732">Signal</keyword>
<dbReference type="PROSITE" id="PS00427">
    <property type="entry name" value="DISINTEGRIN_1"/>
    <property type="match status" value="1"/>
</dbReference>
<evidence type="ECO:0000313" key="13">
    <source>
        <dbReference type="Ensembl" id="ENSPEMP00000006255.2"/>
    </source>
</evidence>
<dbReference type="Gene3D" id="3.40.390.10">
    <property type="entry name" value="Collagenase (Catalytic Domain)"/>
    <property type="match status" value="1"/>
</dbReference>
<keyword evidence="2 8" id="KW-0812">Transmembrane</keyword>
<dbReference type="SUPFAM" id="SSF55486">
    <property type="entry name" value="Metalloproteases ('zincins'), catalytic domain"/>
    <property type="match status" value="1"/>
</dbReference>
<evidence type="ECO:0000259" key="10">
    <source>
        <dbReference type="PROSITE" id="PS50026"/>
    </source>
</evidence>
<reference evidence="13 14" key="1">
    <citation type="submission" date="2018-10" db="EMBL/GenBank/DDBJ databases">
        <title>Improved assembly of the deer mouse Peromyscus maniculatus genome.</title>
        <authorList>
            <person name="Lassance J.-M."/>
            <person name="Hoekstra H.E."/>
        </authorList>
    </citation>
    <scope>NUCLEOTIDE SEQUENCE [LARGE SCALE GENOMIC DNA]</scope>
</reference>
<name>A0A8C8T8H1_PERMB</name>
<dbReference type="InterPro" id="IPR018358">
    <property type="entry name" value="Disintegrin_CS"/>
</dbReference>
<dbReference type="SMART" id="SM00608">
    <property type="entry name" value="ACR"/>
    <property type="match status" value="1"/>
</dbReference>
<feature type="transmembrane region" description="Helical" evidence="8">
    <location>
        <begin position="683"/>
        <end position="703"/>
    </location>
</feature>
<feature type="disulfide bond" evidence="6">
    <location>
        <begin position="639"/>
        <end position="648"/>
    </location>
</feature>
<feature type="chain" id="PRO_5034929219" evidence="9">
    <location>
        <begin position="20"/>
        <end position="717"/>
    </location>
</feature>
<feature type="domain" description="EGF-like" evidence="10">
    <location>
        <begin position="615"/>
        <end position="649"/>
    </location>
</feature>
<dbReference type="Proteomes" id="UP000694547">
    <property type="component" value="Chromosome 17"/>
</dbReference>
<dbReference type="Pfam" id="PF00200">
    <property type="entry name" value="Disintegrin"/>
    <property type="match status" value="1"/>
</dbReference>
<keyword evidence="3 8" id="KW-1133">Transmembrane helix</keyword>
<dbReference type="GeneTree" id="ENSGT00940000162281"/>
<dbReference type="GO" id="GO:0007339">
    <property type="term" value="P:binding of sperm to zona pellucida"/>
    <property type="evidence" value="ECO:0007669"/>
    <property type="project" value="TreeGrafter"/>
</dbReference>
<dbReference type="GO" id="GO:0004222">
    <property type="term" value="F:metalloendopeptidase activity"/>
    <property type="evidence" value="ECO:0007669"/>
    <property type="project" value="InterPro"/>
</dbReference>
<evidence type="ECO:0000256" key="3">
    <source>
        <dbReference type="ARBA" id="ARBA00022989"/>
    </source>
</evidence>
<comment type="subcellular location">
    <subcellularLocation>
        <location evidence="1">Membrane</location>
        <topology evidence="1">Single-pass type I membrane protein</topology>
    </subcellularLocation>
</comment>
<dbReference type="Pfam" id="PF08516">
    <property type="entry name" value="ADAM_CR"/>
    <property type="match status" value="1"/>
</dbReference>
<keyword evidence="5 6" id="KW-1015">Disulfide bond</keyword>
<dbReference type="FunFam" id="4.10.70.10:FF:000001">
    <property type="entry name" value="Disintegrin and metalloproteinase domain-containing protein 22"/>
    <property type="match status" value="1"/>
</dbReference>
<organism evidence="13 14">
    <name type="scientific">Peromyscus maniculatus bairdii</name>
    <name type="common">Prairie deer mouse</name>
    <dbReference type="NCBI Taxonomy" id="230844"/>
    <lineage>
        <taxon>Eukaryota</taxon>
        <taxon>Metazoa</taxon>
        <taxon>Chordata</taxon>
        <taxon>Craniata</taxon>
        <taxon>Vertebrata</taxon>
        <taxon>Euteleostomi</taxon>
        <taxon>Mammalia</taxon>
        <taxon>Eutheria</taxon>
        <taxon>Euarchontoglires</taxon>
        <taxon>Glires</taxon>
        <taxon>Rodentia</taxon>
        <taxon>Myomorpha</taxon>
        <taxon>Muroidea</taxon>
        <taxon>Cricetidae</taxon>
        <taxon>Neotominae</taxon>
        <taxon>Peromyscus</taxon>
    </lineage>
</organism>
<dbReference type="GO" id="GO:0005886">
    <property type="term" value="C:plasma membrane"/>
    <property type="evidence" value="ECO:0007669"/>
    <property type="project" value="TreeGrafter"/>
</dbReference>
<keyword evidence="4 8" id="KW-0472">Membrane</keyword>
<dbReference type="InterPro" id="IPR024079">
    <property type="entry name" value="MetalloPept_cat_dom_sf"/>
</dbReference>
<evidence type="ECO:0000259" key="11">
    <source>
        <dbReference type="PROSITE" id="PS50214"/>
    </source>
</evidence>
<accession>A0A8C8T8H1</accession>
<dbReference type="GO" id="GO:0008584">
    <property type="term" value="P:male gonad development"/>
    <property type="evidence" value="ECO:0007669"/>
    <property type="project" value="TreeGrafter"/>
</dbReference>
<feature type="signal peptide" evidence="9">
    <location>
        <begin position="1"/>
        <end position="19"/>
    </location>
</feature>
<dbReference type="Gene3D" id="4.10.70.10">
    <property type="entry name" value="Disintegrin domain"/>
    <property type="match status" value="1"/>
</dbReference>
<feature type="domain" description="Peptidase M12B" evidence="12">
    <location>
        <begin position="180"/>
        <end position="377"/>
    </location>
</feature>
<dbReference type="InterPro" id="IPR001762">
    <property type="entry name" value="Disintegrin_dom"/>
</dbReference>
<dbReference type="SUPFAM" id="SSF57552">
    <property type="entry name" value="Blood coagulation inhibitor (disintegrin)"/>
    <property type="match status" value="1"/>
</dbReference>
<dbReference type="InterPro" id="IPR034027">
    <property type="entry name" value="Reprolysin_adamalysin"/>
</dbReference>
<evidence type="ECO:0000256" key="4">
    <source>
        <dbReference type="ARBA" id="ARBA00023136"/>
    </source>
</evidence>
<evidence type="ECO:0000256" key="5">
    <source>
        <dbReference type="ARBA" id="ARBA00023157"/>
    </source>
</evidence>
<feature type="domain" description="Disintegrin" evidence="11">
    <location>
        <begin position="386"/>
        <end position="475"/>
    </location>
</feature>
<comment type="caution">
    <text evidence="6">Lacks conserved residue(s) required for the propagation of feature annotation.</text>
</comment>
<dbReference type="InterPro" id="IPR006586">
    <property type="entry name" value="ADAM_Cys-rich"/>
</dbReference>
<keyword evidence="14" id="KW-1185">Reference proteome</keyword>
<dbReference type="GO" id="GO:0007155">
    <property type="term" value="P:cell adhesion"/>
    <property type="evidence" value="ECO:0007669"/>
    <property type="project" value="TreeGrafter"/>
</dbReference>
<dbReference type="CDD" id="cd04269">
    <property type="entry name" value="ZnMc_adamalysin_II_like"/>
    <property type="match status" value="1"/>
</dbReference>
<keyword evidence="6" id="KW-0245">EGF-like domain</keyword>
<dbReference type="PANTHER" id="PTHR11905:SF158">
    <property type="entry name" value="DISINTEGRIN AND METALLOPROTEINASE DOMAIN-CONTAINING PROTEIN 18"/>
    <property type="match status" value="1"/>
</dbReference>
<dbReference type="Pfam" id="PF01562">
    <property type="entry name" value="Pep_M12B_propep"/>
    <property type="match status" value="1"/>
</dbReference>
<reference evidence="13" key="2">
    <citation type="submission" date="2025-08" db="UniProtKB">
        <authorList>
            <consortium name="Ensembl"/>
        </authorList>
    </citation>
    <scope>IDENTIFICATION</scope>
</reference>
<dbReference type="PROSITE" id="PS50026">
    <property type="entry name" value="EGF_3"/>
    <property type="match status" value="1"/>
</dbReference>
<evidence type="ECO:0000256" key="1">
    <source>
        <dbReference type="ARBA" id="ARBA00004479"/>
    </source>
</evidence>
<dbReference type="InterPro" id="IPR002870">
    <property type="entry name" value="Peptidase_M12B_N"/>
</dbReference>
<evidence type="ECO:0000256" key="6">
    <source>
        <dbReference type="PROSITE-ProRule" id="PRU00076"/>
    </source>
</evidence>
<dbReference type="PROSITE" id="PS50214">
    <property type="entry name" value="DISINTEGRIN_2"/>
    <property type="match status" value="1"/>
</dbReference>
<evidence type="ECO:0000313" key="14">
    <source>
        <dbReference type="Proteomes" id="UP000694547"/>
    </source>
</evidence>